<reference evidence="4" key="1">
    <citation type="journal article" date="2019" name="Int. J. Syst. Evol. Microbiol.">
        <title>The Global Catalogue of Microorganisms (GCM) 10K type strain sequencing project: providing services to taxonomists for standard genome sequencing and annotation.</title>
        <authorList>
            <consortium name="The Broad Institute Genomics Platform"/>
            <consortium name="The Broad Institute Genome Sequencing Center for Infectious Disease"/>
            <person name="Wu L."/>
            <person name="Ma J."/>
        </authorList>
    </citation>
    <scope>NUCLEOTIDE SEQUENCE [LARGE SCALE GENOMIC DNA]</scope>
    <source>
        <strain evidence="4">JCM 16114</strain>
    </source>
</reference>
<dbReference type="InterPro" id="IPR000073">
    <property type="entry name" value="AB_hydrolase_1"/>
</dbReference>
<dbReference type="InterPro" id="IPR052897">
    <property type="entry name" value="Sec-Metab_Biosynth_Hydrolase"/>
</dbReference>
<dbReference type="PANTHER" id="PTHR37017">
    <property type="entry name" value="AB HYDROLASE-1 DOMAIN-CONTAINING PROTEIN-RELATED"/>
    <property type="match status" value="1"/>
</dbReference>
<keyword evidence="3" id="KW-0378">Hydrolase</keyword>
<feature type="domain" description="AB hydrolase-1" evidence="2">
    <location>
        <begin position="39"/>
        <end position="262"/>
    </location>
</feature>
<sequence>MSSLSSAWRGAAAVLGLAALATSITPAGAGATARTLPTVVLVHGAWADTSSWDGVITQLQRRGYPVVAAANPLRSLSGDAAYVASVVKGIRGKVILVGHSYGGAVITNAARGAGNVKALVYVSAFLPDKGESTQTVLNPKKYPGSLLSPATLDQRPYTDTAGKGVDLYIKPASFAKVFAADLPASAVRRMAAAQRPFALAAYAGPSGDPAWKKIPAWDVISTKDRAIPPAGQRWMAKRAKARVVEVKSSHAAPVTHPVAIADTIADADRHTR</sequence>
<dbReference type="Gene3D" id="3.40.50.1820">
    <property type="entry name" value="alpha/beta hydrolase"/>
    <property type="match status" value="1"/>
</dbReference>
<dbReference type="GO" id="GO:0016787">
    <property type="term" value="F:hydrolase activity"/>
    <property type="evidence" value="ECO:0007669"/>
    <property type="project" value="UniProtKB-KW"/>
</dbReference>
<evidence type="ECO:0000259" key="2">
    <source>
        <dbReference type="Pfam" id="PF12697"/>
    </source>
</evidence>
<name>A0ABP5PXX3_9ACTN</name>
<protein>
    <submittedName>
        <fullName evidence="3">Alpha/beta hydrolase</fullName>
    </submittedName>
</protein>
<dbReference type="Pfam" id="PF12697">
    <property type="entry name" value="Abhydrolase_6"/>
    <property type="match status" value="1"/>
</dbReference>
<evidence type="ECO:0000313" key="4">
    <source>
        <dbReference type="Proteomes" id="UP001499843"/>
    </source>
</evidence>
<dbReference type="RefSeq" id="WP_344494896.1">
    <property type="nucleotide sequence ID" value="NZ_BAAAQX010000055.1"/>
</dbReference>
<keyword evidence="4" id="KW-1185">Reference proteome</keyword>
<dbReference type="PANTHER" id="PTHR37017:SF11">
    <property type="entry name" value="ESTERASE_LIPASE_THIOESTERASE DOMAIN-CONTAINING PROTEIN"/>
    <property type="match status" value="1"/>
</dbReference>
<dbReference type="InterPro" id="IPR029058">
    <property type="entry name" value="AB_hydrolase_fold"/>
</dbReference>
<evidence type="ECO:0000256" key="1">
    <source>
        <dbReference type="SAM" id="SignalP"/>
    </source>
</evidence>
<proteinExistence type="predicted"/>
<comment type="caution">
    <text evidence="3">The sequence shown here is derived from an EMBL/GenBank/DDBJ whole genome shotgun (WGS) entry which is preliminary data.</text>
</comment>
<feature type="signal peptide" evidence="1">
    <location>
        <begin position="1"/>
        <end position="29"/>
    </location>
</feature>
<dbReference type="SUPFAM" id="SSF53474">
    <property type="entry name" value="alpha/beta-Hydrolases"/>
    <property type="match status" value="1"/>
</dbReference>
<accession>A0ABP5PXX3</accession>
<organism evidence="3 4">
    <name type="scientific">Nonomuraea monospora</name>
    <dbReference type="NCBI Taxonomy" id="568818"/>
    <lineage>
        <taxon>Bacteria</taxon>
        <taxon>Bacillati</taxon>
        <taxon>Actinomycetota</taxon>
        <taxon>Actinomycetes</taxon>
        <taxon>Streptosporangiales</taxon>
        <taxon>Streptosporangiaceae</taxon>
        <taxon>Nonomuraea</taxon>
    </lineage>
</organism>
<dbReference type="EMBL" id="BAAAQX010000055">
    <property type="protein sequence ID" value="GAA2215838.1"/>
    <property type="molecule type" value="Genomic_DNA"/>
</dbReference>
<keyword evidence="1" id="KW-0732">Signal</keyword>
<evidence type="ECO:0000313" key="3">
    <source>
        <dbReference type="EMBL" id="GAA2215838.1"/>
    </source>
</evidence>
<feature type="chain" id="PRO_5045981508" evidence="1">
    <location>
        <begin position="30"/>
        <end position="272"/>
    </location>
</feature>
<gene>
    <name evidence="3" type="ORF">GCM10009850_113060</name>
</gene>
<dbReference type="Proteomes" id="UP001499843">
    <property type="component" value="Unassembled WGS sequence"/>
</dbReference>